<evidence type="ECO:0000256" key="3">
    <source>
        <dbReference type="ARBA" id="ARBA00022630"/>
    </source>
</evidence>
<dbReference type="SUPFAM" id="SSF54373">
    <property type="entry name" value="FAD-linked reductases, C-terminal domain"/>
    <property type="match status" value="1"/>
</dbReference>
<evidence type="ECO:0000256" key="2">
    <source>
        <dbReference type="ARBA" id="ARBA00009410"/>
    </source>
</evidence>
<evidence type="ECO:0000259" key="5">
    <source>
        <dbReference type="Pfam" id="PF01266"/>
    </source>
</evidence>
<dbReference type="PANTHER" id="PTHR13847">
    <property type="entry name" value="SARCOSINE DEHYDROGENASE-RELATED"/>
    <property type="match status" value="1"/>
</dbReference>
<protein>
    <submittedName>
        <fullName evidence="6">FAD-dependent oxidoreductase</fullName>
    </submittedName>
</protein>
<accession>A0A7D5L8Z2</accession>
<keyword evidence="7" id="KW-1185">Reference proteome</keyword>
<comment type="cofactor">
    <cofactor evidence="1">
        <name>FAD</name>
        <dbReference type="ChEBI" id="CHEBI:57692"/>
    </cofactor>
</comment>
<dbReference type="InterPro" id="IPR036188">
    <property type="entry name" value="FAD/NAD-bd_sf"/>
</dbReference>
<keyword evidence="3" id="KW-0285">Flavoprotein</keyword>
<dbReference type="EMBL" id="CP058579">
    <property type="protein sequence ID" value="QLG60770.1"/>
    <property type="molecule type" value="Genomic_DNA"/>
</dbReference>
<dbReference type="Pfam" id="PF01266">
    <property type="entry name" value="DAO"/>
    <property type="match status" value="1"/>
</dbReference>
<dbReference type="Proteomes" id="UP000509626">
    <property type="component" value="Chromosome"/>
</dbReference>
<gene>
    <name evidence="6" type="ORF">HUG12_03015</name>
</gene>
<dbReference type="PRINTS" id="PR00368">
    <property type="entry name" value="FADPNR"/>
</dbReference>
<evidence type="ECO:0000256" key="1">
    <source>
        <dbReference type="ARBA" id="ARBA00001974"/>
    </source>
</evidence>
<dbReference type="RefSeq" id="WP_179267356.1">
    <property type="nucleotide sequence ID" value="NZ_CP058579.1"/>
</dbReference>
<sequence length="384" mass="40421">MSDPDSVAVVGGGIVGSAAAYHLAREGVGTTLFDRRDEGRATDAGAGIVAPATSSRTGSDPWFSFAVEAADHYPDLVAALEADGVADHGYASADLLSVAVDPDEVGAFETAKRRTERRAEEYGTPAPGTFEEIPIDRARELFPPLSGAERAMVYRDQARVDGRAFAAALREAGEEHGLAVERADVTGIETERVDADGATVSGVVVDGNDREFEAVVVAGGAWSGAFADALGVEIPVEPQRGQIVHLAVEADTEDWPIVSPFRHKYLVSWPNGRVAVGATREDDVGFAPRATLAGLHDVYGEALRVAEGLRDAEPVETRVGLRPVSRDGLPVLGRAPDVDGAYLATGHGPTGLTLGPYSGKVVADLVRGIEPETDRSAFDPTRFR</sequence>
<evidence type="ECO:0000313" key="6">
    <source>
        <dbReference type="EMBL" id="QLG60770.1"/>
    </source>
</evidence>
<dbReference type="Gene3D" id="3.50.50.60">
    <property type="entry name" value="FAD/NAD(P)-binding domain"/>
    <property type="match status" value="1"/>
</dbReference>
<comment type="similarity">
    <text evidence="2">Belongs to the DadA oxidoreductase family.</text>
</comment>
<dbReference type="SUPFAM" id="SSF51905">
    <property type="entry name" value="FAD/NAD(P)-binding domain"/>
    <property type="match status" value="1"/>
</dbReference>
<evidence type="ECO:0000256" key="4">
    <source>
        <dbReference type="ARBA" id="ARBA00023002"/>
    </source>
</evidence>
<name>A0A7D5L8Z2_9EURY</name>
<evidence type="ECO:0000313" key="7">
    <source>
        <dbReference type="Proteomes" id="UP000509626"/>
    </source>
</evidence>
<keyword evidence="4" id="KW-0560">Oxidoreductase</keyword>
<dbReference type="KEGG" id="halu:HUG12_03015"/>
<proteinExistence type="inferred from homology"/>
<feature type="domain" description="FAD dependent oxidoreductase" evidence="5">
    <location>
        <begin position="7"/>
        <end position="365"/>
    </location>
</feature>
<dbReference type="PANTHER" id="PTHR13847:SF286">
    <property type="entry name" value="D-AMINO ACID DEHYDROGENASE"/>
    <property type="match status" value="1"/>
</dbReference>
<reference evidence="6 7" key="1">
    <citation type="submission" date="2020-06" db="EMBL/GenBank/DDBJ databases">
        <title>NJ-3-1, isolated from saline soil.</title>
        <authorList>
            <person name="Cui H.L."/>
            <person name="Shi X."/>
        </authorList>
    </citation>
    <scope>NUCLEOTIDE SEQUENCE [LARGE SCALE GENOMIC DNA]</scope>
    <source>
        <strain evidence="6 7">NJ-3-1</strain>
    </source>
</reference>
<dbReference type="GO" id="GO:0016491">
    <property type="term" value="F:oxidoreductase activity"/>
    <property type="evidence" value="ECO:0007669"/>
    <property type="project" value="UniProtKB-KW"/>
</dbReference>
<dbReference type="AlphaFoldDB" id="A0A7D5L8Z2"/>
<dbReference type="GO" id="GO:0005737">
    <property type="term" value="C:cytoplasm"/>
    <property type="evidence" value="ECO:0007669"/>
    <property type="project" value="TreeGrafter"/>
</dbReference>
<dbReference type="GeneID" id="56036396"/>
<dbReference type="OrthoDB" id="2001at2157"/>
<dbReference type="InterPro" id="IPR006076">
    <property type="entry name" value="FAD-dep_OxRdtase"/>
</dbReference>
<dbReference type="Gene3D" id="3.30.9.10">
    <property type="entry name" value="D-Amino Acid Oxidase, subunit A, domain 2"/>
    <property type="match status" value="1"/>
</dbReference>
<organism evidence="6 7">
    <name type="scientific">Halorarum salinum</name>
    <dbReference type="NCBI Taxonomy" id="2743089"/>
    <lineage>
        <taxon>Archaea</taxon>
        <taxon>Methanobacteriati</taxon>
        <taxon>Methanobacteriota</taxon>
        <taxon>Stenosarchaea group</taxon>
        <taxon>Halobacteria</taxon>
        <taxon>Halobacteriales</taxon>
        <taxon>Haloferacaceae</taxon>
        <taxon>Halorarum</taxon>
    </lineage>
</organism>